<dbReference type="AlphaFoldDB" id="A0AAW0B9Y1"/>
<organism evidence="1 2">
    <name type="scientific">Favolaschia claudopus</name>
    <dbReference type="NCBI Taxonomy" id="2862362"/>
    <lineage>
        <taxon>Eukaryota</taxon>
        <taxon>Fungi</taxon>
        <taxon>Dikarya</taxon>
        <taxon>Basidiomycota</taxon>
        <taxon>Agaricomycotina</taxon>
        <taxon>Agaricomycetes</taxon>
        <taxon>Agaricomycetidae</taxon>
        <taxon>Agaricales</taxon>
        <taxon>Marasmiineae</taxon>
        <taxon>Mycenaceae</taxon>
        <taxon>Favolaschia</taxon>
    </lineage>
</organism>
<comment type="caution">
    <text evidence="1">The sequence shown here is derived from an EMBL/GenBank/DDBJ whole genome shotgun (WGS) entry which is preliminary data.</text>
</comment>
<proteinExistence type="predicted"/>
<protein>
    <submittedName>
        <fullName evidence="1">Uncharacterized protein</fullName>
    </submittedName>
</protein>
<evidence type="ECO:0000313" key="1">
    <source>
        <dbReference type="EMBL" id="KAK7023005.1"/>
    </source>
</evidence>
<dbReference type="Proteomes" id="UP001362999">
    <property type="component" value="Unassembled WGS sequence"/>
</dbReference>
<evidence type="ECO:0000313" key="2">
    <source>
        <dbReference type="Proteomes" id="UP001362999"/>
    </source>
</evidence>
<gene>
    <name evidence="1" type="ORF">R3P38DRAFT_3194937</name>
</gene>
<keyword evidence="2" id="KW-1185">Reference proteome</keyword>
<sequence>MADILWAWPRKDNPQTFHRQCSAGRAFTPVPCDPADIVSAPPLFFILRAHLTPKQSGSRIDHGLKRWIPPRVLWRIEGQCAKRDEGRGSSCTFAPLSPEDANVLGGFHPSTGIHTSHPPLHIHILPTSKTNSRHGLRRPIASGDAGYHVLFTLVPISVLSRRLRHSRPHPLLQQHHKVDKLECIIVSVALIQFICASALSSFPSTSAVYWLQASAQCHPDPMSITIDARPPPSNAALSVLLRFYTCARYR</sequence>
<dbReference type="EMBL" id="JAWWNJ010000036">
    <property type="protein sequence ID" value="KAK7023005.1"/>
    <property type="molecule type" value="Genomic_DNA"/>
</dbReference>
<accession>A0AAW0B9Y1</accession>
<reference evidence="1 2" key="1">
    <citation type="journal article" date="2024" name="J Genomics">
        <title>Draft genome sequencing and assembly of Favolaschia claudopus CIRM-BRFM 2984 isolated from oak limbs.</title>
        <authorList>
            <person name="Navarro D."/>
            <person name="Drula E."/>
            <person name="Chaduli D."/>
            <person name="Cazenave R."/>
            <person name="Ahrendt S."/>
            <person name="Wang J."/>
            <person name="Lipzen A."/>
            <person name="Daum C."/>
            <person name="Barry K."/>
            <person name="Grigoriev I.V."/>
            <person name="Favel A."/>
            <person name="Rosso M.N."/>
            <person name="Martin F."/>
        </authorList>
    </citation>
    <scope>NUCLEOTIDE SEQUENCE [LARGE SCALE GENOMIC DNA]</scope>
    <source>
        <strain evidence="1 2">CIRM-BRFM 2984</strain>
    </source>
</reference>
<name>A0AAW0B9Y1_9AGAR</name>